<evidence type="ECO:0000313" key="3">
    <source>
        <dbReference type="Proteomes" id="UP001341281"/>
    </source>
</evidence>
<dbReference type="InterPro" id="IPR013103">
    <property type="entry name" value="RVT_2"/>
</dbReference>
<feature type="domain" description="Reverse transcriptase Ty1/copia-type" evidence="1">
    <location>
        <begin position="11"/>
        <end position="171"/>
    </location>
</feature>
<sequence length="186" mass="21587">MHEELNNFTRNEVWTLEAKPKATRVIGTKWVFRNKQDNEGNIVRNKARLVAKGNSQVVGIDFGETFAPFLLAYATHHDMKLYQMDVKSVFLNGYINELVYVEQPPRFEDPNNPNHVYRLSKALYALKQAPRAWYERLRDFLIEKGFQIGRLDTTLFTKKSDNNLFVCQVYCEGAAQITQAKPGFIH</sequence>
<keyword evidence="3" id="KW-1185">Reference proteome</keyword>
<dbReference type="Pfam" id="PF07727">
    <property type="entry name" value="RVT_2"/>
    <property type="match status" value="1"/>
</dbReference>
<dbReference type="EMBL" id="CP144752">
    <property type="protein sequence ID" value="WVZ89890.1"/>
    <property type="molecule type" value="Genomic_DNA"/>
</dbReference>
<evidence type="ECO:0000259" key="1">
    <source>
        <dbReference type="Pfam" id="PF07727"/>
    </source>
</evidence>
<protein>
    <recommendedName>
        <fullName evidence="1">Reverse transcriptase Ty1/copia-type domain-containing protein</fullName>
    </recommendedName>
</protein>
<dbReference type="Proteomes" id="UP001341281">
    <property type="component" value="Chromosome 08"/>
</dbReference>
<reference evidence="2 3" key="1">
    <citation type="submission" date="2024-02" db="EMBL/GenBank/DDBJ databases">
        <title>High-quality chromosome-scale genome assembly of Pensacola bahiagrass (Paspalum notatum Flugge var. saurae).</title>
        <authorList>
            <person name="Vega J.M."/>
            <person name="Podio M."/>
            <person name="Orjuela J."/>
            <person name="Siena L.A."/>
            <person name="Pessino S.C."/>
            <person name="Combes M.C."/>
            <person name="Mariac C."/>
            <person name="Albertini E."/>
            <person name="Pupilli F."/>
            <person name="Ortiz J.P.A."/>
            <person name="Leblanc O."/>
        </authorList>
    </citation>
    <scope>NUCLEOTIDE SEQUENCE [LARGE SCALE GENOMIC DNA]</scope>
    <source>
        <strain evidence="2">R1</strain>
        <tissue evidence="2">Leaf</tissue>
    </source>
</reference>
<name>A0AAQ3X9A8_PASNO</name>
<gene>
    <name evidence="2" type="ORF">U9M48_036239</name>
</gene>
<accession>A0AAQ3X9A8</accession>
<organism evidence="2 3">
    <name type="scientific">Paspalum notatum var. saurae</name>
    <dbReference type="NCBI Taxonomy" id="547442"/>
    <lineage>
        <taxon>Eukaryota</taxon>
        <taxon>Viridiplantae</taxon>
        <taxon>Streptophyta</taxon>
        <taxon>Embryophyta</taxon>
        <taxon>Tracheophyta</taxon>
        <taxon>Spermatophyta</taxon>
        <taxon>Magnoliopsida</taxon>
        <taxon>Liliopsida</taxon>
        <taxon>Poales</taxon>
        <taxon>Poaceae</taxon>
        <taxon>PACMAD clade</taxon>
        <taxon>Panicoideae</taxon>
        <taxon>Andropogonodae</taxon>
        <taxon>Paspaleae</taxon>
        <taxon>Paspalinae</taxon>
        <taxon>Paspalum</taxon>
    </lineage>
</organism>
<proteinExistence type="predicted"/>
<evidence type="ECO:0000313" key="2">
    <source>
        <dbReference type="EMBL" id="WVZ89890.1"/>
    </source>
</evidence>
<dbReference type="AlphaFoldDB" id="A0AAQ3X9A8"/>